<organism evidence="11 12">
    <name type="scientific">Syntrophaceticus schinkii</name>
    <dbReference type="NCBI Taxonomy" id="499207"/>
    <lineage>
        <taxon>Bacteria</taxon>
        <taxon>Bacillati</taxon>
        <taxon>Bacillota</taxon>
        <taxon>Clostridia</taxon>
        <taxon>Thermoanaerobacterales</taxon>
        <taxon>Thermoanaerobacterales Family III. Incertae Sedis</taxon>
        <taxon>Syntrophaceticus</taxon>
    </lineage>
</organism>
<gene>
    <name evidence="11" type="primary">yehX</name>
    <name evidence="11" type="ORF">SSCH_560021</name>
</gene>
<dbReference type="InterPro" id="IPR017871">
    <property type="entry name" value="ABC_transporter-like_CS"/>
</dbReference>
<dbReference type="GO" id="GO:0016887">
    <property type="term" value="F:ATP hydrolysis activity"/>
    <property type="evidence" value="ECO:0007669"/>
    <property type="project" value="UniProtKB-UniRule"/>
</dbReference>
<dbReference type="SUPFAM" id="SSF52540">
    <property type="entry name" value="P-loop containing nucleoside triphosphate hydrolases"/>
    <property type="match status" value="1"/>
</dbReference>
<dbReference type="OrthoDB" id="9780431at2"/>
<dbReference type="PROSITE" id="PS50893">
    <property type="entry name" value="ABC_TRANSPORTER_2"/>
    <property type="match status" value="1"/>
</dbReference>
<keyword evidence="5 8" id="KW-0067">ATP-binding</keyword>
<evidence type="ECO:0000256" key="8">
    <source>
        <dbReference type="RuleBase" id="RU369116"/>
    </source>
</evidence>
<evidence type="ECO:0000259" key="9">
    <source>
        <dbReference type="PROSITE" id="PS50893"/>
    </source>
</evidence>
<dbReference type="InterPro" id="IPR046342">
    <property type="entry name" value="CBS_dom_sf"/>
</dbReference>
<dbReference type="Pfam" id="PF00005">
    <property type="entry name" value="ABC_tran"/>
    <property type="match status" value="1"/>
</dbReference>
<dbReference type="InterPro" id="IPR027417">
    <property type="entry name" value="P-loop_NTPase"/>
</dbReference>
<evidence type="ECO:0000256" key="5">
    <source>
        <dbReference type="ARBA" id="ARBA00022840"/>
    </source>
</evidence>
<dbReference type="FunFam" id="3.40.50.300:FF:000425">
    <property type="entry name" value="Probable ABC transporter, ATP-binding subunit"/>
    <property type="match status" value="1"/>
</dbReference>
<evidence type="ECO:0000313" key="12">
    <source>
        <dbReference type="Proteomes" id="UP000046155"/>
    </source>
</evidence>
<evidence type="ECO:0000256" key="3">
    <source>
        <dbReference type="ARBA" id="ARBA00022737"/>
    </source>
</evidence>
<evidence type="ECO:0000256" key="1">
    <source>
        <dbReference type="ARBA" id="ARBA00005417"/>
    </source>
</evidence>
<dbReference type="SUPFAM" id="SSF54631">
    <property type="entry name" value="CBS-domain pair"/>
    <property type="match status" value="1"/>
</dbReference>
<dbReference type="NCBIfam" id="TIGR01186">
    <property type="entry name" value="proV"/>
    <property type="match status" value="1"/>
</dbReference>
<dbReference type="EMBL" id="CDRZ01000254">
    <property type="protein sequence ID" value="CEO89687.1"/>
    <property type="molecule type" value="Genomic_DNA"/>
</dbReference>
<evidence type="ECO:0000256" key="2">
    <source>
        <dbReference type="ARBA" id="ARBA00022448"/>
    </source>
</evidence>
<keyword evidence="8" id="KW-0997">Cell inner membrane</keyword>
<dbReference type="GO" id="GO:0005886">
    <property type="term" value="C:plasma membrane"/>
    <property type="evidence" value="ECO:0007669"/>
    <property type="project" value="UniProtKB-SubCell"/>
</dbReference>
<evidence type="ECO:0000256" key="6">
    <source>
        <dbReference type="ARBA" id="ARBA00023122"/>
    </source>
</evidence>
<dbReference type="GO" id="GO:0015418">
    <property type="term" value="F:ABC-type quaternary ammonium compound transporting activity"/>
    <property type="evidence" value="ECO:0007669"/>
    <property type="project" value="UniProtKB-EC"/>
</dbReference>
<keyword evidence="8" id="KW-1003">Cell membrane</keyword>
<keyword evidence="3" id="KW-0677">Repeat</keyword>
<evidence type="ECO:0000256" key="7">
    <source>
        <dbReference type="PROSITE-ProRule" id="PRU00703"/>
    </source>
</evidence>
<dbReference type="GO" id="GO:0005524">
    <property type="term" value="F:ATP binding"/>
    <property type="evidence" value="ECO:0007669"/>
    <property type="project" value="UniProtKB-UniRule"/>
</dbReference>
<dbReference type="SMART" id="SM00382">
    <property type="entry name" value="AAA"/>
    <property type="match status" value="1"/>
</dbReference>
<dbReference type="InterPro" id="IPR005892">
    <property type="entry name" value="Gly-betaine_transp_ATP-bd"/>
</dbReference>
<keyword evidence="6 7" id="KW-0129">CBS domain</keyword>
<dbReference type="Pfam" id="PF00571">
    <property type="entry name" value="CBS"/>
    <property type="match status" value="1"/>
</dbReference>
<protein>
    <recommendedName>
        <fullName evidence="8">Quaternary amine transport ATP-binding protein</fullName>
        <ecNumber evidence="8">7.6.2.9</ecNumber>
    </recommendedName>
</protein>
<dbReference type="InterPro" id="IPR003593">
    <property type="entry name" value="AAA+_ATPase"/>
</dbReference>
<dbReference type="PANTHER" id="PTHR43117">
    <property type="entry name" value="OSMOPROTECTANT IMPORT ATP-BINDING PROTEIN OSMV"/>
    <property type="match status" value="1"/>
</dbReference>
<dbReference type="InterPro" id="IPR000644">
    <property type="entry name" value="CBS_dom"/>
</dbReference>
<dbReference type="Gene3D" id="3.40.50.300">
    <property type="entry name" value="P-loop containing nucleotide triphosphate hydrolases"/>
    <property type="match status" value="1"/>
</dbReference>
<dbReference type="Proteomes" id="UP000046155">
    <property type="component" value="Unassembled WGS sequence"/>
</dbReference>
<comment type="subcellular location">
    <subcellularLocation>
        <location evidence="8">Cell inner membrane</location>
        <topology evidence="8">Peripheral membrane protein</topology>
    </subcellularLocation>
</comment>
<dbReference type="RefSeq" id="WP_044665576.1">
    <property type="nucleotide sequence ID" value="NZ_CDRZ01000254.1"/>
</dbReference>
<dbReference type="PROSITE" id="PS00211">
    <property type="entry name" value="ABC_TRANSPORTER_1"/>
    <property type="match status" value="1"/>
</dbReference>
<dbReference type="PROSITE" id="PS51371">
    <property type="entry name" value="CBS"/>
    <property type="match status" value="1"/>
</dbReference>
<evidence type="ECO:0000313" key="11">
    <source>
        <dbReference type="EMBL" id="CEO89687.1"/>
    </source>
</evidence>
<dbReference type="InterPro" id="IPR003439">
    <property type="entry name" value="ABC_transporter-like_ATP-bd"/>
</dbReference>
<accession>A0A0B7MPQ2</accession>
<keyword evidence="8" id="KW-0472">Membrane</keyword>
<comment type="subunit">
    <text evidence="8">The complex is probably composed of two ATP-binding proteins, two transmembrane proteins and a solute-binding protein.</text>
</comment>
<dbReference type="PANTHER" id="PTHR43117:SF4">
    <property type="entry name" value="OSMOPROTECTANT IMPORT ATP-BINDING PROTEIN OSMV"/>
    <property type="match status" value="1"/>
</dbReference>
<keyword evidence="2 8" id="KW-0813">Transport</keyword>
<feature type="domain" description="CBS" evidence="10">
    <location>
        <begin position="317"/>
        <end position="373"/>
    </location>
</feature>
<comment type="similarity">
    <text evidence="1 8">Belongs to the ABC transporter superfamily.</text>
</comment>
<sequence>MIELKNVTKIYPGQSVPAVKELTLTIQDGETCVFVGPSGCGKSTILRMINRMIEPTSGTILVDKEDILNKDPDKLRMSIGYVIQQIGLLPHRTVAENVAIVPRLYGWSKEKISKRVDELLELVGLDPEESKFKYPAQLSGGQMQRVGVARAMAADPPIMLMDEPFGAVDPIVRGHLQDEFLRLQKEIKKTVCFVTHDINEAIKMGDTIAIFDIGTLIQHGTPQEILSNPANEFVSDFIGHDRVVKKLTLLQVSDVASGIACIVRENELNNISQKMQDEKTAVSILLNGSDSPCGLITAQDIEKASDASPDRLKEMALSKKGAFIEGTELLTDALSQMLEWDTEHLGVMNRNEICGVLSLTDIRKYASGKEGEE</sequence>
<keyword evidence="4 8" id="KW-0547">Nucleotide-binding</keyword>
<dbReference type="GO" id="GO:0006865">
    <property type="term" value="P:amino acid transport"/>
    <property type="evidence" value="ECO:0007669"/>
    <property type="project" value="UniProtKB-UniRule"/>
</dbReference>
<dbReference type="EC" id="7.6.2.9" evidence="8"/>
<evidence type="ECO:0000259" key="10">
    <source>
        <dbReference type="PROSITE" id="PS51371"/>
    </source>
</evidence>
<feature type="domain" description="ABC transporter" evidence="9">
    <location>
        <begin position="2"/>
        <end position="238"/>
    </location>
</feature>
<dbReference type="GO" id="GO:0031460">
    <property type="term" value="P:glycine betaine transport"/>
    <property type="evidence" value="ECO:0007669"/>
    <property type="project" value="InterPro"/>
</dbReference>
<keyword evidence="12" id="KW-1185">Reference proteome</keyword>
<name>A0A0B7MPQ2_9FIRM</name>
<reference evidence="12" key="1">
    <citation type="submission" date="2015-01" db="EMBL/GenBank/DDBJ databases">
        <authorList>
            <person name="Manzoor Shahid"/>
            <person name="Zubair Saima"/>
        </authorList>
    </citation>
    <scope>NUCLEOTIDE SEQUENCE [LARGE SCALE GENOMIC DNA]</scope>
    <source>
        <strain evidence="12">Sp3</strain>
    </source>
</reference>
<dbReference type="AlphaFoldDB" id="A0A0B7MPQ2"/>
<comment type="catalytic activity">
    <reaction evidence="8">
        <text>a quaternary ammonium(out) + ATP + H2O = a quaternary ammonium(in) + ADP + phosphate + H(+)</text>
        <dbReference type="Rhea" id="RHEA:11036"/>
        <dbReference type="ChEBI" id="CHEBI:15377"/>
        <dbReference type="ChEBI" id="CHEBI:15378"/>
        <dbReference type="ChEBI" id="CHEBI:30616"/>
        <dbReference type="ChEBI" id="CHEBI:35267"/>
        <dbReference type="ChEBI" id="CHEBI:43474"/>
        <dbReference type="ChEBI" id="CHEBI:456216"/>
    </reaction>
</comment>
<evidence type="ECO:0000256" key="4">
    <source>
        <dbReference type="ARBA" id="ARBA00022741"/>
    </source>
</evidence>
<dbReference type="Gene3D" id="3.10.580.10">
    <property type="entry name" value="CBS-domain"/>
    <property type="match status" value="1"/>
</dbReference>
<proteinExistence type="inferred from homology"/>